<dbReference type="GO" id="GO:0004252">
    <property type="term" value="F:serine-type endopeptidase activity"/>
    <property type="evidence" value="ECO:0007669"/>
    <property type="project" value="InterPro"/>
</dbReference>
<keyword evidence="2" id="KW-1015">Disulfide bond</keyword>
<dbReference type="Pfam" id="PF00089">
    <property type="entry name" value="Trypsin"/>
    <property type="match status" value="1"/>
</dbReference>
<sequence length="424" mass="46543">MAMTIATSLLILVLGSILSSIYGQDIGELCHVDNSTGVCTQLKNCQRVLQELSDGKTPRKTCGFVGFDPIICCPSTNLVSHDAIKMVPQLPDVNDTTTEDSVQPLTSTTSSDKLESFMHGFPTKCMENVQDIYNFVLLPKPILMFEKAPLTSCDIWKYKFAIINGTKAEHKEFPHMAAVGFGDFDAISWLCGGSLISSKFVLTAAHCAWTSEWGKAKWVRLGELNLAQARGSDTSQTIAIDESIIHPDYKYPQQYHDIAILRLEQEANYNQFVKPACLPVDWPDASGSEKAIATGWGVTNWANIKGSDDLLKVIIRLVSHESCNASFFDGISLALPQGIVDDWQICAGEDGKDTCQGDSGGPLSIFGTVHQCLYTVIGITSLGKACGDITPGVYTRVYHYIPWIEKIVWSEYFNISSNISSNQN</sequence>
<keyword evidence="5" id="KW-0720">Serine protease</keyword>
<name>A0AAW2F6U5_9HYME</name>
<feature type="chain" id="PRO_5043520095" description="Peptidase S1 domain-containing protein" evidence="6">
    <location>
        <begin position="24"/>
        <end position="424"/>
    </location>
</feature>
<keyword evidence="5" id="KW-0378">Hydrolase</keyword>
<dbReference type="Gene3D" id="2.40.10.10">
    <property type="entry name" value="Trypsin-like serine proteases"/>
    <property type="match status" value="2"/>
</dbReference>
<dbReference type="AlphaFoldDB" id="A0AAW2F6U5"/>
<dbReference type="InterPro" id="IPR022700">
    <property type="entry name" value="CLIP"/>
</dbReference>
<organism evidence="8 9">
    <name type="scientific">Cardiocondyla obscurior</name>
    <dbReference type="NCBI Taxonomy" id="286306"/>
    <lineage>
        <taxon>Eukaryota</taxon>
        <taxon>Metazoa</taxon>
        <taxon>Ecdysozoa</taxon>
        <taxon>Arthropoda</taxon>
        <taxon>Hexapoda</taxon>
        <taxon>Insecta</taxon>
        <taxon>Pterygota</taxon>
        <taxon>Neoptera</taxon>
        <taxon>Endopterygota</taxon>
        <taxon>Hymenoptera</taxon>
        <taxon>Apocrita</taxon>
        <taxon>Aculeata</taxon>
        <taxon>Formicoidea</taxon>
        <taxon>Formicidae</taxon>
        <taxon>Myrmicinae</taxon>
        <taxon>Cardiocondyla</taxon>
    </lineage>
</organism>
<dbReference type="CDD" id="cd00190">
    <property type="entry name" value="Tryp_SPc"/>
    <property type="match status" value="1"/>
</dbReference>
<dbReference type="Proteomes" id="UP001430953">
    <property type="component" value="Unassembled WGS sequence"/>
</dbReference>
<dbReference type="PROSITE" id="PS00135">
    <property type="entry name" value="TRYPSIN_SER"/>
    <property type="match status" value="1"/>
</dbReference>
<dbReference type="EMBL" id="JADYXP020000013">
    <property type="protein sequence ID" value="KAL0111198.1"/>
    <property type="molecule type" value="Genomic_DNA"/>
</dbReference>
<keyword evidence="3" id="KW-0325">Glycoprotein</keyword>
<evidence type="ECO:0000313" key="8">
    <source>
        <dbReference type="EMBL" id="KAL0111198.1"/>
    </source>
</evidence>
<dbReference type="SMART" id="SM00680">
    <property type="entry name" value="CLIP"/>
    <property type="match status" value="1"/>
</dbReference>
<dbReference type="PANTHER" id="PTHR24256">
    <property type="entry name" value="TRYPTASE-RELATED"/>
    <property type="match status" value="1"/>
</dbReference>
<dbReference type="InterPro" id="IPR043504">
    <property type="entry name" value="Peptidase_S1_PA_chymotrypsin"/>
</dbReference>
<dbReference type="SMART" id="SM00020">
    <property type="entry name" value="Tryp_SPc"/>
    <property type="match status" value="1"/>
</dbReference>
<evidence type="ECO:0000256" key="5">
    <source>
        <dbReference type="RuleBase" id="RU363034"/>
    </source>
</evidence>
<dbReference type="FunFam" id="2.40.10.10:FF:000028">
    <property type="entry name" value="Serine protease easter"/>
    <property type="match status" value="1"/>
</dbReference>
<protein>
    <recommendedName>
        <fullName evidence="7">Peptidase S1 domain-containing protein</fullName>
    </recommendedName>
</protein>
<dbReference type="InterPro" id="IPR001314">
    <property type="entry name" value="Peptidase_S1A"/>
</dbReference>
<dbReference type="PROSITE" id="PS50240">
    <property type="entry name" value="TRYPSIN_DOM"/>
    <property type="match status" value="1"/>
</dbReference>
<dbReference type="PRINTS" id="PR00722">
    <property type="entry name" value="CHYMOTRYPSIN"/>
</dbReference>
<reference evidence="8 9" key="1">
    <citation type="submission" date="2023-03" db="EMBL/GenBank/DDBJ databases">
        <title>High recombination rates correlate with genetic variation in Cardiocondyla obscurior ants.</title>
        <authorList>
            <person name="Errbii M."/>
        </authorList>
    </citation>
    <scope>NUCLEOTIDE SEQUENCE [LARGE SCALE GENOMIC DNA]</scope>
    <source>
        <strain evidence="8">Alpha-2009</strain>
        <tissue evidence="8">Whole body</tissue>
    </source>
</reference>
<evidence type="ECO:0000256" key="4">
    <source>
        <dbReference type="ARBA" id="ARBA00024195"/>
    </source>
</evidence>
<evidence type="ECO:0000256" key="6">
    <source>
        <dbReference type="SAM" id="SignalP"/>
    </source>
</evidence>
<feature type="domain" description="Peptidase S1" evidence="7">
    <location>
        <begin position="162"/>
        <end position="409"/>
    </location>
</feature>
<keyword evidence="5" id="KW-0645">Protease</keyword>
<dbReference type="GO" id="GO:0006508">
    <property type="term" value="P:proteolysis"/>
    <property type="evidence" value="ECO:0007669"/>
    <property type="project" value="UniProtKB-KW"/>
</dbReference>
<evidence type="ECO:0000313" key="9">
    <source>
        <dbReference type="Proteomes" id="UP001430953"/>
    </source>
</evidence>
<dbReference type="InterPro" id="IPR033116">
    <property type="entry name" value="TRYPSIN_SER"/>
</dbReference>
<keyword evidence="9" id="KW-1185">Reference proteome</keyword>
<proteinExistence type="inferred from homology"/>
<gene>
    <name evidence="8" type="ORF">PUN28_012835</name>
</gene>
<dbReference type="InterPro" id="IPR051487">
    <property type="entry name" value="Ser/Thr_Proteases_Immune/Dev"/>
</dbReference>
<dbReference type="PROSITE" id="PS00134">
    <property type="entry name" value="TRYPSIN_HIS"/>
    <property type="match status" value="1"/>
</dbReference>
<evidence type="ECO:0000256" key="2">
    <source>
        <dbReference type="ARBA" id="ARBA00023157"/>
    </source>
</evidence>
<evidence type="ECO:0000256" key="1">
    <source>
        <dbReference type="ARBA" id="ARBA00022729"/>
    </source>
</evidence>
<accession>A0AAW2F6U5</accession>
<dbReference type="InterPro" id="IPR018114">
    <property type="entry name" value="TRYPSIN_HIS"/>
</dbReference>
<comment type="caution">
    <text evidence="8">The sequence shown here is derived from an EMBL/GenBank/DDBJ whole genome shotgun (WGS) entry which is preliminary data.</text>
</comment>
<evidence type="ECO:0000259" key="7">
    <source>
        <dbReference type="PROSITE" id="PS50240"/>
    </source>
</evidence>
<dbReference type="InterPro" id="IPR009003">
    <property type="entry name" value="Peptidase_S1_PA"/>
</dbReference>
<keyword evidence="1 6" id="KW-0732">Signal</keyword>
<comment type="similarity">
    <text evidence="4">Belongs to the peptidase S1 family. CLIP subfamily.</text>
</comment>
<feature type="signal peptide" evidence="6">
    <location>
        <begin position="1"/>
        <end position="23"/>
    </location>
</feature>
<dbReference type="InterPro" id="IPR001254">
    <property type="entry name" value="Trypsin_dom"/>
</dbReference>
<evidence type="ECO:0000256" key="3">
    <source>
        <dbReference type="ARBA" id="ARBA00023180"/>
    </source>
</evidence>
<dbReference type="SUPFAM" id="SSF50494">
    <property type="entry name" value="Trypsin-like serine proteases"/>
    <property type="match status" value="1"/>
</dbReference>